<dbReference type="Pfam" id="PF18175">
    <property type="entry name" value="HU-CCDC81_bac_2"/>
    <property type="match status" value="1"/>
</dbReference>
<dbReference type="InterPro" id="IPR036680">
    <property type="entry name" value="SPOR-like_sf"/>
</dbReference>
<dbReference type="InterPro" id="IPR007730">
    <property type="entry name" value="SPOR-like_dom"/>
</dbReference>
<evidence type="ECO:0000313" key="2">
    <source>
        <dbReference type="EMBL" id="SEP89992.1"/>
    </source>
</evidence>
<keyword evidence="3" id="KW-1185">Reference proteome</keyword>
<dbReference type="Proteomes" id="UP000198648">
    <property type="component" value="Unassembled WGS sequence"/>
</dbReference>
<dbReference type="AlphaFoldDB" id="A0A1H9BM07"/>
<dbReference type="STRING" id="1299341.SAMN05444005_10395"/>
<name>A0A1H9BM07_9FLAO</name>
<feature type="domain" description="SPOR" evidence="1">
    <location>
        <begin position="253"/>
        <end position="330"/>
    </location>
</feature>
<evidence type="ECO:0000259" key="1">
    <source>
        <dbReference type="PROSITE" id="PS51724"/>
    </source>
</evidence>
<dbReference type="Gene3D" id="3.30.70.1070">
    <property type="entry name" value="Sporulation related repeat"/>
    <property type="match status" value="1"/>
</dbReference>
<sequence length="330" mass="37044">MKIEKYISGLLYRYQCVTVPGFGAFLTEWQSAQIAEGQNSFIPPRKVISFNSNIKTNDGLLANHISLQEKISYDSAIAKINSQVVFWIEKLQNKESLTLENIGEIFSNSENNWVFKPNTSINYLTDSFGLAGFNSPEIIRETQTVVAETPIAISQPVVENEIVEEEVIAEETPVIPITRNKPNTSWIKYAAAVTLFTSAGMYGYKMYYDYTIDQKTVLVQKTVQEKVNQKLQEATFILPNPATTVDLTLEEVQHVTKPYHVVAGAYRSEQNAQKALKDLISQGYDAQVLAKNKKGLIPVAFGSYTNLREAQNELAKIEAKDSIDAWLLID</sequence>
<accession>A0A1H9BM07</accession>
<dbReference type="RefSeq" id="WP_091467122.1">
    <property type="nucleotide sequence ID" value="NZ_FOEI01000003.1"/>
</dbReference>
<dbReference type="Pfam" id="PF18174">
    <property type="entry name" value="HU-CCDC81_bac_1"/>
    <property type="match status" value="1"/>
</dbReference>
<proteinExistence type="predicted"/>
<dbReference type="Pfam" id="PF05036">
    <property type="entry name" value="SPOR"/>
    <property type="match status" value="1"/>
</dbReference>
<evidence type="ECO:0000313" key="3">
    <source>
        <dbReference type="Proteomes" id="UP000198648"/>
    </source>
</evidence>
<dbReference type="InterPro" id="IPR041268">
    <property type="entry name" value="HU-CCDC81_bac_2"/>
</dbReference>
<protein>
    <submittedName>
        <fullName evidence="2">Sporulation related domain-containing protein</fullName>
    </submittedName>
</protein>
<dbReference type="InterPro" id="IPR040495">
    <property type="entry name" value="HU-CCDC81_bac_1"/>
</dbReference>
<dbReference type="EMBL" id="FOEI01000003">
    <property type="protein sequence ID" value="SEP89992.1"/>
    <property type="molecule type" value="Genomic_DNA"/>
</dbReference>
<gene>
    <name evidence="2" type="ORF">SAMN05444005_10395</name>
</gene>
<dbReference type="PROSITE" id="PS51724">
    <property type="entry name" value="SPOR"/>
    <property type="match status" value="1"/>
</dbReference>
<dbReference type="SUPFAM" id="SSF110997">
    <property type="entry name" value="Sporulation related repeat"/>
    <property type="match status" value="1"/>
</dbReference>
<dbReference type="OrthoDB" id="653949at2"/>
<organism evidence="2 3">
    <name type="scientific">Flavobacterium urocaniciphilum</name>
    <dbReference type="NCBI Taxonomy" id="1299341"/>
    <lineage>
        <taxon>Bacteria</taxon>
        <taxon>Pseudomonadati</taxon>
        <taxon>Bacteroidota</taxon>
        <taxon>Flavobacteriia</taxon>
        <taxon>Flavobacteriales</taxon>
        <taxon>Flavobacteriaceae</taxon>
        <taxon>Flavobacterium</taxon>
    </lineage>
</organism>
<dbReference type="GO" id="GO:0042834">
    <property type="term" value="F:peptidoglycan binding"/>
    <property type="evidence" value="ECO:0007669"/>
    <property type="project" value="InterPro"/>
</dbReference>
<reference evidence="2 3" key="1">
    <citation type="submission" date="2016-10" db="EMBL/GenBank/DDBJ databases">
        <authorList>
            <person name="de Groot N.N."/>
        </authorList>
    </citation>
    <scope>NUCLEOTIDE SEQUENCE [LARGE SCALE GENOMIC DNA]</scope>
    <source>
        <strain evidence="2 3">DSM 27078</strain>
    </source>
</reference>